<proteinExistence type="predicted"/>
<dbReference type="EMBL" id="AEVB01000035">
    <property type="protein sequence ID" value="EFW88586.1"/>
    <property type="molecule type" value="Genomic_DNA"/>
</dbReference>
<evidence type="ECO:0008006" key="4">
    <source>
        <dbReference type="Google" id="ProtNLM"/>
    </source>
</evidence>
<keyword evidence="1" id="KW-1133">Transmembrane helix</keyword>
<feature type="transmembrane region" description="Helical" evidence="1">
    <location>
        <begin position="122"/>
        <end position="141"/>
    </location>
</feature>
<dbReference type="HOGENOM" id="CLU_131558_0_0_9"/>
<organism evidence="2 3">
    <name type="scientific">Streptococcus equinus ATCC 9812</name>
    <dbReference type="NCBI Taxonomy" id="525379"/>
    <lineage>
        <taxon>Bacteria</taxon>
        <taxon>Bacillati</taxon>
        <taxon>Bacillota</taxon>
        <taxon>Bacilli</taxon>
        <taxon>Lactobacillales</taxon>
        <taxon>Streptococcaceae</taxon>
        <taxon>Streptococcus</taxon>
    </lineage>
</organism>
<feature type="transmembrane region" description="Helical" evidence="1">
    <location>
        <begin position="156"/>
        <end position="173"/>
    </location>
</feature>
<reference evidence="2 3" key="1">
    <citation type="submission" date="2010-12" db="EMBL/GenBank/DDBJ databases">
        <authorList>
            <person name="Muzny D."/>
            <person name="Qin X."/>
            <person name="Deng J."/>
            <person name="Jiang H."/>
            <person name="Liu Y."/>
            <person name="Qu J."/>
            <person name="Song X.-Z."/>
            <person name="Zhang L."/>
            <person name="Thornton R."/>
            <person name="Coyle M."/>
            <person name="Francisco L."/>
            <person name="Jackson L."/>
            <person name="Javaid M."/>
            <person name="Korchina V."/>
            <person name="Kovar C."/>
            <person name="Mata R."/>
            <person name="Mathew T."/>
            <person name="Ngo R."/>
            <person name="Nguyen L."/>
            <person name="Nguyen N."/>
            <person name="Okwuonu G."/>
            <person name="Ongeri F."/>
            <person name="Pham C."/>
            <person name="Simmons D."/>
            <person name="Wilczek-Boney K."/>
            <person name="Hale W."/>
            <person name="Jakkamsetti A."/>
            <person name="Pham P."/>
            <person name="Ruth R."/>
            <person name="San Lucas F."/>
            <person name="Warren J."/>
            <person name="Zhang J."/>
            <person name="Zhao Z."/>
            <person name="Zhou C."/>
            <person name="Zhu D."/>
            <person name="Lee S."/>
            <person name="Bess C."/>
            <person name="Blankenburg K."/>
            <person name="Forbes L."/>
            <person name="Fu Q."/>
            <person name="Gubbala S."/>
            <person name="Hirani K."/>
            <person name="Jayaseelan J.C."/>
            <person name="Lara F."/>
            <person name="Munidasa M."/>
            <person name="Palculict T."/>
            <person name="Patil S."/>
            <person name="Pu L.-L."/>
            <person name="Saada N."/>
            <person name="Tang L."/>
            <person name="Weissenberger G."/>
            <person name="Zhu Y."/>
            <person name="Hemphill L."/>
            <person name="Shang Y."/>
            <person name="Youmans B."/>
            <person name="Ayvaz T."/>
            <person name="Ross M."/>
            <person name="Santibanez J."/>
            <person name="Aqrawi P."/>
            <person name="Gross S."/>
            <person name="Joshi V."/>
            <person name="Fowler G."/>
            <person name="Nazareth L."/>
            <person name="Reid J."/>
            <person name="Worley K."/>
            <person name="Petrosino J."/>
            <person name="Highlander S."/>
            <person name="Gibbs R."/>
        </authorList>
    </citation>
    <scope>NUCLEOTIDE SEQUENCE [LARGE SCALE GENOMIC DNA]</scope>
    <source>
        <strain evidence="2 3">ATCC 9812</strain>
    </source>
</reference>
<name>E8JQA3_STREI</name>
<evidence type="ECO:0000256" key="1">
    <source>
        <dbReference type="SAM" id="Phobius"/>
    </source>
</evidence>
<dbReference type="RefSeq" id="WP_004233199.1">
    <property type="nucleotide sequence ID" value="NZ_GL698429.1"/>
</dbReference>
<gene>
    <name evidence="2" type="ORF">HMPREF0819_1176</name>
</gene>
<dbReference type="Proteomes" id="UP000005699">
    <property type="component" value="Unassembled WGS sequence"/>
</dbReference>
<protein>
    <recommendedName>
        <fullName evidence="4">DUF2975 domain-containing protein</fullName>
    </recommendedName>
</protein>
<keyword evidence="1" id="KW-0812">Transmembrane</keyword>
<evidence type="ECO:0000313" key="2">
    <source>
        <dbReference type="EMBL" id="EFW88586.1"/>
    </source>
</evidence>
<keyword evidence="1" id="KW-0472">Membrane</keyword>
<comment type="caution">
    <text evidence="2">The sequence shown here is derived from an EMBL/GenBank/DDBJ whole genome shotgun (WGS) entry which is preliminary data.</text>
</comment>
<dbReference type="AlphaFoldDB" id="E8JQA3"/>
<evidence type="ECO:0000313" key="3">
    <source>
        <dbReference type="Proteomes" id="UP000005699"/>
    </source>
</evidence>
<feature type="transmembrane region" description="Helical" evidence="1">
    <location>
        <begin position="71"/>
        <end position="88"/>
    </location>
</feature>
<accession>E8JQA3</accession>
<sequence length="187" mass="21930">MKGDYCKTKILVTYREYYFRNWEKGSQICSLCIAFRNFFIVLGVFCVFFAGQRYGMNFSLDYGTYSLQVPIFFPIMVLVLVGVILYFVSKMMLVLDKLLINFQNDIYFIPENIKFLSKTFRYLLLSTGIELFINIIFNFFSIENTSGLFDLSVKDYLVNFAFIVINAVGLLVLKRGYQVQKDYDEII</sequence>
<feature type="transmembrane region" description="Helical" evidence="1">
    <location>
        <begin position="28"/>
        <end position="51"/>
    </location>
</feature>